<keyword evidence="1" id="KW-0732">Signal</keyword>
<dbReference type="InterPro" id="IPR011250">
    <property type="entry name" value="OMP/PagP_B-barrel"/>
</dbReference>
<dbReference type="EMBL" id="ASPP01002151">
    <property type="protein sequence ID" value="ETO34915.1"/>
    <property type="molecule type" value="Genomic_DNA"/>
</dbReference>
<protein>
    <submittedName>
        <fullName evidence="3">Tia invasion determinant-related protein</fullName>
    </submittedName>
</protein>
<reference evidence="3 4" key="1">
    <citation type="journal article" date="2013" name="Curr. Biol.">
        <title>The Genome of the Foraminiferan Reticulomyxa filosa.</title>
        <authorList>
            <person name="Glockner G."/>
            <person name="Hulsmann N."/>
            <person name="Schleicher M."/>
            <person name="Noegel A.A."/>
            <person name="Eichinger L."/>
            <person name="Gallinger C."/>
            <person name="Pawlowski J."/>
            <person name="Sierra R."/>
            <person name="Euteneuer U."/>
            <person name="Pillet L."/>
            <person name="Moustafa A."/>
            <person name="Platzer M."/>
            <person name="Groth M."/>
            <person name="Szafranski K."/>
            <person name="Schliwa M."/>
        </authorList>
    </citation>
    <scope>NUCLEOTIDE SEQUENCE [LARGE SCALE GENOMIC DNA]</scope>
</reference>
<gene>
    <name evidence="3" type="ORF">RFI_02173</name>
</gene>
<dbReference type="Gene3D" id="2.40.160.20">
    <property type="match status" value="1"/>
</dbReference>
<proteinExistence type="predicted"/>
<comment type="caution">
    <text evidence="3">The sequence shown here is derived from an EMBL/GenBank/DDBJ whole genome shotgun (WGS) entry which is preliminary data.</text>
</comment>
<evidence type="ECO:0000259" key="2">
    <source>
        <dbReference type="Pfam" id="PF13505"/>
    </source>
</evidence>
<sequence length="202" mass="22366">MNANAFAEDIYVSVAGGCGRQEINLQNNFLLKINNKKSTPINLEGAFGLYLNEYFRSEVALNYTKSGSKKLADEPSAIGEFKVNTKSIGLMLNLYADWKFFEYLTPNIMVGIGVQKSDATIKGDQIANILVKNKLSKTGFAWQLGAGIDISFADNFKGIISYRFRDIGFDNAKVDYVTSANGKLQVECDKVQMILIGARVEF</sequence>
<name>X6P8S4_RETFI</name>
<organism evidence="3 4">
    <name type="scientific">Reticulomyxa filosa</name>
    <dbReference type="NCBI Taxonomy" id="46433"/>
    <lineage>
        <taxon>Eukaryota</taxon>
        <taxon>Sar</taxon>
        <taxon>Rhizaria</taxon>
        <taxon>Retaria</taxon>
        <taxon>Foraminifera</taxon>
        <taxon>Monothalamids</taxon>
        <taxon>Reticulomyxidae</taxon>
        <taxon>Reticulomyxa</taxon>
    </lineage>
</organism>
<dbReference type="SUPFAM" id="SSF56925">
    <property type="entry name" value="OMPA-like"/>
    <property type="match status" value="1"/>
</dbReference>
<feature type="domain" description="Outer membrane protein beta-barrel" evidence="2">
    <location>
        <begin position="12"/>
        <end position="174"/>
    </location>
</feature>
<dbReference type="InterPro" id="IPR027385">
    <property type="entry name" value="Beta-barrel_OMP"/>
</dbReference>
<dbReference type="Proteomes" id="UP000023152">
    <property type="component" value="Unassembled WGS sequence"/>
</dbReference>
<evidence type="ECO:0000313" key="3">
    <source>
        <dbReference type="EMBL" id="ETO34915.1"/>
    </source>
</evidence>
<accession>X6P8S4</accession>
<evidence type="ECO:0000313" key="4">
    <source>
        <dbReference type="Proteomes" id="UP000023152"/>
    </source>
</evidence>
<dbReference type="Pfam" id="PF13505">
    <property type="entry name" value="OMP_b-brl"/>
    <property type="match status" value="1"/>
</dbReference>
<dbReference type="AlphaFoldDB" id="X6P8S4"/>
<evidence type="ECO:0000256" key="1">
    <source>
        <dbReference type="ARBA" id="ARBA00022729"/>
    </source>
</evidence>
<keyword evidence="4" id="KW-1185">Reference proteome</keyword>